<reference evidence="1 2" key="1">
    <citation type="submission" date="2020-12" db="EMBL/GenBank/DDBJ databases">
        <title>Brachybacterium sp. MASK1Z-5, whole genome shotgun sequence.</title>
        <authorList>
            <person name="Tuo L."/>
        </authorList>
    </citation>
    <scope>NUCLEOTIDE SEQUENCE [LARGE SCALE GENOMIC DNA]</scope>
    <source>
        <strain evidence="1 2">MASK1Z-5</strain>
    </source>
</reference>
<sequence>MNITEISTHWHAAVIAPEAGIGVAMAATPVCDCPGCLVRVWQDRECFDAELRVLGMARVDLAPGDGEQEVLYALAEVEPQWTEGGMLQAPWSPDGLPVAEYGGDAEQLRDHPLVPALWGRLEALVRDLDREADGASA</sequence>
<gene>
    <name evidence="1" type="ORF">I8D64_01765</name>
</gene>
<dbReference type="EMBL" id="JAEDAJ010000001">
    <property type="protein sequence ID" value="MBK0330130.1"/>
    <property type="molecule type" value="Genomic_DNA"/>
</dbReference>
<evidence type="ECO:0000313" key="1">
    <source>
        <dbReference type="EMBL" id="MBK0330130.1"/>
    </source>
</evidence>
<dbReference type="Proteomes" id="UP000612352">
    <property type="component" value="Unassembled WGS sequence"/>
</dbReference>
<comment type="caution">
    <text evidence="1">The sequence shown here is derived from an EMBL/GenBank/DDBJ whole genome shotgun (WGS) entry which is preliminary data.</text>
</comment>
<proteinExistence type="predicted"/>
<name>A0ABS1B813_9MICO</name>
<protein>
    <submittedName>
        <fullName evidence="1">Uncharacterized protein</fullName>
    </submittedName>
</protein>
<dbReference type="RefSeq" id="WP_200500783.1">
    <property type="nucleotide sequence ID" value="NZ_JAEDAJ010000001.1"/>
</dbReference>
<accession>A0ABS1B813</accession>
<evidence type="ECO:0000313" key="2">
    <source>
        <dbReference type="Proteomes" id="UP000612352"/>
    </source>
</evidence>
<keyword evidence="2" id="KW-1185">Reference proteome</keyword>
<organism evidence="1 2">
    <name type="scientific">Brachybacterium halotolerans</name>
    <dbReference type="NCBI Taxonomy" id="2795215"/>
    <lineage>
        <taxon>Bacteria</taxon>
        <taxon>Bacillati</taxon>
        <taxon>Actinomycetota</taxon>
        <taxon>Actinomycetes</taxon>
        <taxon>Micrococcales</taxon>
        <taxon>Dermabacteraceae</taxon>
        <taxon>Brachybacterium</taxon>
    </lineage>
</organism>